<evidence type="ECO:0000313" key="3">
    <source>
        <dbReference type="Proteomes" id="UP000244722"/>
    </source>
</evidence>
<evidence type="ECO:0008006" key="4">
    <source>
        <dbReference type="Google" id="ProtNLM"/>
    </source>
</evidence>
<dbReference type="Proteomes" id="UP000244722">
    <property type="component" value="Unassembled WGS sequence"/>
</dbReference>
<keyword evidence="3" id="KW-1185">Reference proteome</keyword>
<dbReference type="AlphaFoldDB" id="A0A2T7A788"/>
<comment type="caution">
    <text evidence="2">The sequence shown here is derived from an EMBL/GenBank/DDBJ whole genome shotgun (WGS) entry which is preliminary data.</text>
</comment>
<accession>A0A2T7A788</accession>
<organism evidence="2 3">
    <name type="scientific">Tuber borchii</name>
    <name type="common">White truffle</name>
    <dbReference type="NCBI Taxonomy" id="42251"/>
    <lineage>
        <taxon>Eukaryota</taxon>
        <taxon>Fungi</taxon>
        <taxon>Dikarya</taxon>
        <taxon>Ascomycota</taxon>
        <taxon>Pezizomycotina</taxon>
        <taxon>Pezizomycetes</taxon>
        <taxon>Pezizales</taxon>
        <taxon>Tuberaceae</taxon>
        <taxon>Tuber</taxon>
    </lineage>
</organism>
<gene>
    <name evidence="2" type="ORF">B9Z19DRAFT_1118912</name>
</gene>
<evidence type="ECO:0000256" key="1">
    <source>
        <dbReference type="SAM" id="SignalP"/>
    </source>
</evidence>
<reference evidence="2 3" key="1">
    <citation type="submission" date="2017-04" db="EMBL/GenBank/DDBJ databases">
        <title>Draft genome sequence of Tuber borchii Vittad., a whitish edible truffle.</title>
        <authorList>
            <consortium name="DOE Joint Genome Institute"/>
            <person name="Murat C."/>
            <person name="Kuo A."/>
            <person name="Barry K.W."/>
            <person name="Clum A."/>
            <person name="Dockter R.B."/>
            <person name="Fauchery L."/>
            <person name="Iotti M."/>
            <person name="Kohler A."/>
            <person name="Labutti K."/>
            <person name="Lindquist E.A."/>
            <person name="Lipzen A."/>
            <person name="Ohm R.A."/>
            <person name="Wang M."/>
            <person name="Grigoriev I.V."/>
            <person name="Zambonelli A."/>
            <person name="Martin F.M."/>
        </authorList>
    </citation>
    <scope>NUCLEOTIDE SEQUENCE [LARGE SCALE GENOMIC DNA]</scope>
    <source>
        <strain evidence="2 3">Tbo3840</strain>
    </source>
</reference>
<name>A0A2T7A788_TUBBO</name>
<protein>
    <recommendedName>
        <fullName evidence="4">Hydrophobin</fullName>
    </recommendedName>
</protein>
<feature type="signal peptide" evidence="1">
    <location>
        <begin position="1"/>
        <end position="19"/>
    </location>
</feature>
<sequence length="157" mass="16458">MQKDCSFLVFLLVLGLTSANPILPPNPNFPSQPQQPSVGLDPVSETVIPGQPGSPPIVDTTAPAAHKGPPTVHDASDGCKMQGQELYCCGQDPYAVHSGVKMTCNVILSHKPEVSAMLISAVCPTVPSCCFRTLENSALTGCSKIYFAPVVEPVVSP</sequence>
<evidence type="ECO:0000313" key="2">
    <source>
        <dbReference type="EMBL" id="PUU83570.1"/>
    </source>
</evidence>
<proteinExistence type="predicted"/>
<feature type="chain" id="PRO_5015401121" description="Hydrophobin" evidence="1">
    <location>
        <begin position="20"/>
        <end position="157"/>
    </location>
</feature>
<keyword evidence="1" id="KW-0732">Signal</keyword>
<dbReference type="EMBL" id="NESQ01000009">
    <property type="protein sequence ID" value="PUU83570.1"/>
    <property type="molecule type" value="Genomic_DNA"/>
</dbReference>